<accession>A0A2P2MW41</accession>
<organism evidence="1">
    <name type="scientific">Rhizophora mucronata</name>
    <name type="common">Asiatic mangrove</name>
    <dbReference type="NCBI Taxonomy" id="61149"/>
    <lineage>
        <taxon>Eukaryota</taxon>
        <taxon>Viridiplantae</taxon>
        <taxon>Streptophyta</taxon>
        <taxon>Embryophyta</taxon>
        <taxon>Tracheophyta</taxon>
        <taxon>Spermatophyta</taxon>
        <taxon>Magnoliopsida</taxon>
        <taxon>eudicotyledons</taxon>
        <taxon>Gunneridae</taxon>
        <taxon>Pentapetalae</taxon>
        <taxon>rosids</taxon>
        <taxon>fabids</taxon>
        <taxon>Malpighiales</taxon>
        <taxon>Rhizophoraceae</taxon>
        <taxon>Rhizophora</taxon>
    </lineage>
</organism>
<reference evidence="1" key="1">
    <citation type="submission" date="2018-02" db="EMBL/GenBank/DDBJ databases">
        <title>Rhizophora mucronata_Transcriptome.</title>
        <authorList>
            <person name="Meera S.P."/>
            <person name="Sreeshan A."/>
            <person name="Augustine A."/>
        </authorList>
    </citation>
    <scope>NUCLEOTIDE SEQUENCE</scope>
    <source>
        <tissue evidence="1">Leaf</tissue>
    </source>
</reference>
<name>A0A2P2MW41_RHIMU</name>
<dbReference type="EMBL" id="GGEC01053947">
    <property type="protein sequence ID" value="MBX34431.1"/>
    <property type="molecule type" value="Transcribed_RNA"/>
</dbReference>
<evidence type="ECO:0000313" key="1">
    <source>
        <dbReference type="EMBL" id="MBX34431.1"/>
    </source>
</evidence>
<sequence>MHTPAGLGLNLFFVLNLPTYPVPPRNQAPVVLSIHIPRVENIS</sequence>
<proteinExistence type="predicted"/>
<dbReference type="AlphaFoldDB" id="A0A2P2MW41"/>
<protein>
    <submittedName>
        <fullName evidence="1">Uncharacterized protein LOC107457911</fullName>
    </submittedName>
</protein>